<dbReference type="RefSeq" id="WP_406844935.1">
    <property type="nucleotide sequence ID" value="NZ_CP150845.1"/>
</dbReference>
<evidence type="ECO:0000256" key="1">
    <source>
        <dbReference type="SAM" id="Phobius"/>
    </source>
</evidence>
<keyword evidence="1" id="KW-0812">Transmembrane</keyword>
<keyword evidence="3" id="KW-1185">Reference proteome</keyword>
<reference evidence="2 3" key="1">
    <citation type="submission" date="2024-03" db="EMBL/GenBank/DDBJ databases">
        <title>Flavobacterium soyae.</title>
        <authorList>
            <person name="Zheng W."/>
        </authorList>
    </citation>
    <scope>NUCLEOTIDE SEQUENCE [LARGE SCALE GENOMIC DNA]</scope>
    <source>
        <strain evidence="2 3">55</strain>
    </source>
</reference>
<dbReference type="EMBL" id="CP150845">
    <property type="protein sequence ID" value="WYZ20962.1"/>
    <property type="molecule type" value="Genomic_DNA"/>
</dbReference>
<evidence type="ECO:0000313" key="2">
    <source>
        <dbReference type="EMBL" id="WYZ20962.1"/>
    </source>
</evidence>
<protein>
    <recommendedName>
        <fullName evidence="4">ABC transporter permease</fullName>
    </recommendedName>
</protein>
<keyword evidence="1" id="KW-1133">Transmembrane helix</keyword>
<sequence length="301" mass="35895">MIKVIQTLLLIRLRKFLPPKDKWAVLIFLCGCLLYLFCLNEKFQVLRNYALLFSLDIFFYHITRKDIELLKLNRQWRLILFGEYFVYGLLYLVLFIINREYLLALIYLVLITAYIYIVPQFYGRVIKYPFRLFDPYWHICWRRNNLIFFLPITIFLVVVGDLYNNENLIISSLFAASIFGIIPSFQREAFENIKMSYYYGKDYLNEQFKTSIKNSLLIAIPLIITLCLFKKWELLCFSPVIFLIPLLNIIFKYSFFKNQLLHQLMLAIFVSMLPLGVSLIAIPFLYLKSVKTIKVIQHVSN</sequence>
<feature type="transmembrane region" description="Helical" evidence="1">
    <location>
        <begin position="263"/>
        <end position="287"/>
    </location>
</feature>
<feature type="transmembrane region" description="Helical" evidence="1">
    <location>
        <begin position="21"/>
        <end position="39"/>
    </location>
</feature>
<accession>A0ABZ2UIL8</accession>
<feature type="transmembrane region" description="Helical" evidence="1">
    <location>
        <begin position="103"/>
        <end position="123"/>
    </location>
</feature>
<dbReference type="Proteomes" id="UP001623852">
    <property type="component" value="Chromosome"/>
</dbReference>
<proteinExistence type="predicted"/>
<evidence type="ECO:0008006" key="4">
    <source>
        <dbReference type="Google" id="ProtNLM"/>
    </source>
</evidence>
<feature type="transmembrane region" description="Helical" evidence="1">
    <location>
        <begin position="168"/>
        <end position="185"/>
    </location>
</feature>
<feature type="transmembrane region" description="Helical" evidence="1">
    <location>
        <begin position="144"/>
        <end position="162"/>
    </location>
</feature>
<feature type="transmembrane region" description="Helical" evidence="1">
    <location>
        <begin position="75"/>
        <end position="97"/>
    </location>
</feature>
<feature type="transmembrane region" description="Helical" evidence="1">
    <location>
        <begin position="45"/>
        <end position="63"/>
    </location>
</feature>
<keyword evidence="1" id="KW-0472">Membrane</keyword>
<organism evidence="2 3">
    <name type="scientific">Flavobacterium soyae</name>
    <dbReference type="NCBI Taxonomy" id="2903098"/>
    <lineage>
        <taxon>Bacteria</taxon>
        <taxon>Pseudomonadati</taxon>
        <taxon>Bacteroidota</taxon>
        <taxon>Flavobacteriia</taxon>
        <taxon>Flavobacteriales</taxon>
        <taxon>Flavobacteriaceae</taxon>
        <taxon>Flavobacterium</taxon>
    </lineage>
</organism>
<evidence type="ECO:0000313" key="3">
    <source>
        <dbReference type="Proteomes" id="UP001623852"/>
    </source>
</evidence>
<feature type="transmembrane region" description="Helical" evidence="1">
    <location>
        <begin position="232"/>
        <end position="251"/>
    </location>
</feature>
<gene>
    <name evidence="2" type="ORF">AABD74_05745</name>
</gene>
<name>A0ABZ2UIL8_9FLAO</name>